<protein>
    <submittedName>
        <fullName evidence="2">Uncharacterized protein</fullName>
    </submittedName>
</protein>
<sequence length="302" mass="33526">MIKKEKKWKGGFLMCKASKIFRYGRERPVARDGDVKKLPLEIPSLSAEKKPRSGEKKEKKGAADISYLVMKYQVCHSATPLFIQNPNKKVQPGVRFKWLIKRRPAVPVRPDFSLSAFRSNPAGPTPRGRRLSTWDSGGPRDRPGRVRARVVSISISRGPPPSRSVKAEPTTLLHCSRLFEWDKAGGTDGQGRRPTIPTTTTTPETACCRLAACNDDETTTDAITPNWPPLFLFLCLMKPSPCPVAVSPTLFAKQVPLTDFFSVESRHEWHVCGLPNGGGRGQGAVQTVINFMRDPPRLARDV</sequence>
<name>A0AAV7E5N5_ARIFI</name>
<evidence type="ECO:0000313" key="2">
    <source>
        <dbReference type="EMBL" id="KAG9443706.1"/>
    </source>
</evidence>
<dbReference type="AlphaFoldDB" id="A0AAV7E5N5"/>
<accession>A0AAV7E5N5</accession>
<proteinExistence type="predicted"/>
<comment type="caution">
    <text evidence="2">The sequence shown here is derived from an EMBL/GenBank/DDBJ whole genome shotgun (WGS) entry which is preliminary data.</text>
</comment>
<feature type="region of interest" description="Disordered" evidence="1">
    <location>
        <begin position="117"/>
        <end position="146"/>
    </location>
</feature>
<dbReference type="Proteomes" id="UP000825729">
    <property type="component" value="Unassembled WGS sequence"/>
</dbReference>
<organism evidence="2 3">
    <name type="scientific">Aristolochia fimbriata</name>
    <name type="common">White veined hardy Dutchman's pipe vine</name>
    <dbReference type="NCBI Taxonomy" id="158543"/>
    <lineage>
        <taxon>Eukaryota</taxon>
        <taxon>Viridiplantae</taxon>
        <taxon>Streptophyta</taxon>
        <taxon>Embryophyta</taxon>
        <taxon>Tracheophyta</taxon>
        <taxon>Spermatophyta</taxon>
        <taxon>Magnoliopsida</taxon>
        <taxon>Magnoliidae</taxon>
        <taxon>Piperales</taxon>
        <taxon>Aristolochiaceae</taxon>
        <taxon>Aristolochia</taxon>
    </lineage>
</organism>
<evidence type="ECO:0000313" key="3">
    <source>
        <dbReference type="Proteomes" id="UP000825729"/>
    </source>
</evidence>
<dbReference type="EMBL" id="JAINDJ010000006">
    <property type="protein sequence ID" value="KAG9443706.1"/>
    <property type="molecule type" value="Genomic_DNA"/>
</dbReference>
<keyword evidence="3" id="KW-1185">Reference proteome</keyword>
<reference evidence="2 3" key="1">
    <citation type="submission" date="2021-07" db="EMBL/GenBank/DDBJ databases">
        <title>The Aristolochia fimbriata genome: insights into angiosperm evolution, floral development and chemical biosynthesis.</title>
        <authorList>
            <person name="Jiao Y."/>
        </authorList>
    </citation>
    <scope>NUCLEOTIDE SEQUENCE [LARGE SCALE GENOMIC DNA]</scope>
    <source>
        <strain evidence="2">IBCAS-2021</strain>
        <tissue evidence="2">Leaf</tissue>
    </source>
</reference>
<evidence type="ECO:0000256" key="1">
    <source>
        <dbReference type="SAM" id="MobiDB-lite"/>
    </source>
</evidence>
<gene>
    <name evidence="2" type="ORF">H6P81_015046</name>
</gene>